<dbReference type="AlphaFoldDB" id="A0A6J4VL80"/>
<protein>
    <recommendedName>
        <fullName evidence="2">Redoxin domain-containing protein</fullName>
    </recommendedName>
</protein>
<evidence type="ECO:0008006" key="2">
    <source>
        <dbReference type="Google" id="ProtNLM"/>
    </source>
</evidence>
<proteinExistence type="predicted"/>
<name>A0A6J4VL80_9BACT</name>
<reference evidence="1" key="1">
    <citation type="submission" date="2020-02" db="EMBL/GenBank/DDBJ databases">
        <authorList>
            <person name="Meier V. D."/>
        </authorList>
    </citation>
    <scope>NUCLEOTIDE SEQUENCE</scope>
    <source>
        <strain evidence="1">AVDCRST_MAG88</strain>
    </source>
</reference>
<evidence type="ECO:0000313" key="1">
    <source>
        <dbReference type="EMBL" id="CAA9580470.1"/>
    </source>
</evidence>
<sequence length="151" mass="16595">MQLHQPAPLDEIAALDARVVVVSFAPLSRLVRWVPHFREHFLVPSYEGLGMSPADPFARTRFVADPLLAAYHAYGLGRNSALRVYGPGILLQYARWALGGKSIKKPQEDPLQRGGDFVIGRDGHVTLAFVGRDQSERPAVTDLLAALRRGA</sequence>
<organism evidence="1">
    <name type="scientific">uncultured Thermomicrobiales bacterium</name>
    <dbReference type="NCBI Taxonomy" id="1645740"/>
    <lineage>
        <taxon>Bacteria</taxon>
        <taxon>Pseudomonadati</taxon>
        <taxon>Thermomicrobiota</taxon>
        <taxon>Thermomicrobia</taxon>
        <taxon>Thermomicrobiales</taxon>
        <taxon>environmental samples</taxon>
    </lineage>
</organism>
<gene>
    <name evidence="1" type="ORF">AVDCRST_MAG88-3259</name>
</gene>
<dbReference type="EMBL" id="CADCWM010000786">
    <property type="protein sequence ID" value="CAA9580470.1"/>
    <property type="molecule type" value="Genomic_DNA"/>
</dbReference>
<accession>A0A6J4VL80</accession>